<evidence type="ECO:0000259" key="2">
    <source>
        <dbReference type="PROSITE" id="PS50983"/>
    </source>
</evidence>
<dbReference type="Proteomes" id="UP000319897">
    <property type="component" value="Unassembled WGS sequence"/>
</dbReference>
<name>A0A501XQK1_9SPHN</name>
<keyword evidence="4" id="KW-1185">Reference proteome</keyword>
<dbReference type="Gene3D" id="3.40.50.1980">
    <property type="entry name" value="Nitrogenase molybdenum iron protein domain"/>
    <property type="match status" value="2"/>
</dbReference>
<sequence length="272" mass="27780">MIARLLALLALILGATATHAAERIVSVGSDVTEIVFALGEGGKVVAVDDTSMYPAETGKLPKLGYLRQLAPEPVLAQRPDLLLVSAGAGPEAVLRQLERSGLKPVMVPDEASAAGLAAKIRTIAAALGKPAEGEKLAASIIARLPKTQPDKGPSMMLVLASAPGRIMAAGQGTAGDSFIRLSGGRNSFTAEGYKPLSAEAAVVAAPEVLLIPSHVLGIAGGLEALTKDPVLARTPAVRNGRVFVVDSLMALNFGPRLPEAVAKLRGGLGLAK</sequence>
<dbReference type="PANTHER" id="PTHR30535:SF4">
    <property type="entry name" value="HEMIN-BINDING PERIPLASMIC PROTEIN HMUT"/>
    <property type="match status" value="1"/>
</dbReference>
<dbReference type="RefSeq" id="WP_140927461.1">
    <property type="nucleotide sequence ID" value="NZ_VFSU01000017.1"/>
</dbReference>
<protein>
    <submittedName>
        <fullName evidence="3">Hemin ABC transporter substrate-binding protein</fullName>
    </submittedName>
</protein>
<proteinExistence type="predicted"/>
<dbReference type="PROSITE" id="PS50983">
    <property type="entry name" value="FE_B12_PBP"/>
    <property type="match status" value="1"/>
</dbReference>
<gene>
    <name evidence="3" type="ORF">FJQ54_05760</name>
</gene>
<feature type="signal peptide" evidence="1">
    <location>
        <begin position="1"/>
        <end position="20"/>
    </location>
</feature>
<dbReference type="AlphaFoldDB" id="A0A501XQK1"/>
<dbReference type="InterPro" id="IPR002491">
    <property type="entry name" value="ABC_transptr_periplasmic_BD"/>
</dbReference>
<dbReference type="SUPFAM" id="SSF53807">
    <property type="entry name" value="Helical backbone' metal receptor"/>
    <property type="match status" value="1"/>
</dbReference>
<dbReference type="PANTHER" id="PTHR30535">
    <property type="entry name" value="VITAMIN B12-BINDING PROTEIN"/>
    <property type="match status" value="1"/>
</dbReference>
<dbReference type="EMBL" id="VFSU01000017">
    <property type="protein sequence ID" value="TPE62689.1"/>
    <property type="molecule type" value="Genomic_DNA"/>
</dbReference>
<evidence type="ECO:0000313" key="4">
    <source>
        <dbReference type="Proteomes" id="UP000319897"/>
    </source>
</evidence>
<reference evidence="3 4" key="1">
    <citation type="submission" date="2019-06" db="EMBL/GenBank/DDBJ databases">
        <authorList>
            <person name="Lee I."/>
            <person name="Jang G.I."/>
            <person name="Hwang C.Y."/>
        </authorList>
    </citation>
    <scope>NUCLEOTIDE SEQUENCE [LARGE SCALE GENOMIC DNA]</scope>
    <source>
        <strain evidence="3 4">PAMC 28131</strain>
    </source>
</reference>
<keyword evidence="1" id="KW-0732">Signal</keyword>
<feature type="domain" description="Fe/B12 periplasmic-binding" evidence="2">
    <location>
        <begin position="23"/>
        <end position="272"/>
    </location>
</feature>
<feature type="chain" id="PRO_5021388391" evidence="1">
    <location>
        <begin position="21"/>
        <end position="272"/>
    </location>
</feature>
<evidence type="ECO:0000256" key="1">
    <source>
        <dbReference type="SAM" id="SignalP"/>
    </source>
</evidence>
<dbReference type="InterPro" id="IPR050902">
    <property type="entry name" value="ABC_Transporter_SBP"/>
</dbReference>
<dbReference type="Pfam" id="PF01497">
    <property type="entry name" value="Peripla_BP_2"/>
    <property type="match status" value="1"/>
</dbReference>
<accession>A0A501XQK1</accession>
<dbReference type="OrthoDB" id="1632039at2"/>
<evidence type="ECO:0000313" key="3">
    <source>
        <dbReference type="EMBL" id="TPE62689.1"/>
    </source>
</evidence>
<comment type="caution">
    <text evidence="3">The sequence shown here is derived from an EMBL/GenBank/DDBJ whole genome shotgun (WGS) entry which is preliminary data.</text>
</comment>
<organism evidence="3 4">
    <name type="scientific">Sandaracinobacter neustonicus</name>
    <dbReference type="NCBI Taxonomy" id="1715348"/>
    <lineage>
        <taxon>Bacteria</taxon>
        <taxon>Pseudomonadati</taxon>
        <taxon>Pseudomonadota</taxon>
        <taxon>Alphaproteobacteria</taxon>
        <taxon>Sphingomonadales</taxon>
        <taxon>Sphingosinicellaceae</taxon>
        <taxon>Sandaracinobacter</taxon>
    </lineage>
</organism>